<name>A0A7M1S0H3_9CAUD</name>
<proteinExistence type="predicted"/>
<accession>A0A7M1S0H3</accession>
<dbReference type="EMBL" id="MT774392">
    <property type="protein sequence ID" value="QOR59651.1"/>
    <property type="molecule type" value="Genomic_DNA"/>
</dbReference>
<dbReference type="Proteomes" id="UP000594055">
    <property type="component" value="Segment"/>
</dbReference>
<dbReference type="RefSeq" id="YP_010111809.1">
    <property type="nucleotide sequence ID" value="NC_055885.1"/>
</dbReference>
<organism evidence="1 2">
    <name type="scientific">uncultured phage cr128_1</name>
    <dbReference type="NCBI Taxonomy" id="2772076"/>
    <lineage>
        <taxon>Viruses</taxon>
        <taxon>Duplodnaviria</taxon>
        <taxon>Heunggongvirae</taxon>
        <taxon>Uroviricota</taxon>
        <taxon>Caudoviricetes</taxon>
        <taxon>Crassvirales</taxon>
        <taxon>Steigviridae</taxon>
        <taxon>Asinivirinae</taxon>
        <taxon>Mahlunavirus</taxon>
        <taxon>Mahlunavirus rarus</taxon>
    </lineage>
</organism>
<dbReference type="Gene3D" id="3.30.40.220">
    <property type="match status" value="1"/>
</dbReference>
<dbReference type="KEGG" id="vg:65130249"/>
<evidence type="ECO:0000313" key="1">
    <source>
        <dbReference type="EMBL" id="QOR59651.1"/>
    </source>
</evidence>
<dbReference type="GeneID" id="65130249"/>
<reference evidence="1 2" key="1">
    <citation type="submission" date="2020-07" db="EMBL/GenBank/DDBJ databases">
        <title>Taxonomic proposal: Crassvirales, a new order of highly abundant and diverse bacterial viruses.</title>
        <authorList>
            <person name="Shkoporov A.N."/>
            <person name="Stockdale S.R."/>
            <person name="Guerin E."/>
            <person name="Ross R.P."/>
            <person name="Hill C."/>
        </authorList>
    </citation>
    <scope>NUCLEOTIDE SEQUENCE [LARGE SCALE GENOMIC DNA]</scope>
</reference>
<evidence type="ECO:0000313" key="2">
    <source>
        <dbReference type="Proteomes" id="UP000594055"/>
    </source>
</evidence>
<sequence>MELYKQKRKLVTVTCDYCRESFSKPESEYKRNIKLGRHNFCSRSCCGKYIASLNKPLTQAQIGSRNSIRNYSSNRNDEYTPFREILRTVRNRCKEFNLDLPYLVELWNSQNGICPYTRLKLVLPTWNTNPDIRYRASLDRIDSSKGYIKGNVQFVATPINYLKGTMSDETTKAYLREIAASIFIED</sequence>
<keyword evidence="2" id="KW-1185">Reference proteome</keyword>
<protein>
    <submittedName>
        <fullName evidence="1">Uncharacterized protein</fullName>
    </submittedName>
</protein>